<keyword evidence="6" id="KW-0479">Metal-binding</keyword>
<name>A0A7L4YQU9_9ACTN</name>
<dbReference type="GO" id="GO:0005737">
    <property type="term" value="C:cytoplasm"/>
    <property type="evidence" value="ECO:0007669"/>
    <property type="project" value="UniProtKB-SubCell"/>
</dbReference>
<proteinExistence type="inferred from homology"/>
<dbReference type="Gene3D" id="3.40.50.300">
    <property type="entry name" value="P-loop containing nucleotide triphosphate hydrolases"/>
    <property type="match status" value="1"/>
</dbReference>
<accession>A0A7L4YQU9</accession>
<evidence type="ECO:0000256" key="9">
    <source>
        <dbReference type="ARBA" id="ARBA00022842"/>
    </source>
</evidence>
<evidence type="ECO:0000256" key="4">
    <source>
        <dbReference type="ARBA" id="ARBA00022490"/>
    </source>
</evidence>
<evidence type="ECO:0000313" key="12">
    <source>
        <dbReference type="EMBL" id="QHC01432.1"/>
    </source>
</evidence>
<evidence type="ECO:0000256" key="3">
    <source>
        <dbReference type="ARBA" id="ARBA00019010"/>
    </source>
</evidence>
<evidence type="ECO:0000256" key="1">
    <source>
        <dbReference type="ARBA" id="ARBA00004496"/>
    </source>
</evidence>
<keyword evidence="7" id="KW-0547">Nucleotide-binding</keyword>
<dbReference type="RefSeq" id="WP_159546567.1">
    <property type="nucleotide sequence ID" value="NZ_CP047156.1"/>
</dbReference>
<keyword evidence="9" id="KW-0460">Magnesium</keyword>
<evidence type="ECO:0000256" key="2">
    <source>
        <dbReference type="ARBA" id="ARBA00007599"/>
    </source>
</evidence>
<organism evidence="12 13">
    <name type="scientific">Epidermidibacterium keratini</name>
    <dbReference type="NCBI Taxonomy" id="1891644"/>
    <lineage>
        <taxon>Bacteria</taxon>
        <taxon>Bacillati</taxon>
        <taxon>Actinomycetota</taxon>
        <taxon>Actinomycetes</taxon>
        <taxon>Sporichthyales</taxon>
        <taxon>Sporichthyaceae</taxon>
        <taxon>Epidermidibacterium</taxon>
    </lineage>
</organism>
<dbReference type="InterPro" id="IPR027417">
    <property type="entry name" value="P-loop_NTPase"/>
</dbReference>
<evidence type="ECO:0000256" key="6">
    <source>
        <dbReference type="ARBA" id="ARBA00022723"/>
    </source>
</evidence>
<dbReference type="OrthoDB" id="9800307at2"/>
<reference evidence="12 13" key="1">
    <citation type="journal article" date="2018" name="Int. J. Syst. Evol. Microbiol.">
        <title>Epidermidibacterium keratini gen. nov., sp. nov., a member of the family Sporichthyaceae, isolated from keratin epidermis.</title>
        <authorList>
            <person name="Lee D.G."/>
            <person name="Trujillo M.E."/>
            <person name="Kang S."/>
            <person name="Nam J.J."/>
            <person name="Kim Y.J."/>
        </authorList>
    </citation>
    <scope>NUCLEOTIDE SEQUENCE [LARGE SCALE GENOMIC DNA]</scope>
    <source>
        <strain evidence="12 13">EPI-7</strain>
    </source>
</reference>
<keyword evidence="12" id="KW-0808">Transferase</keyword>
<comment type="similarity">
    <text evidence="2">Belongs to the TsaE family.</text>
</comment>
<dbReference type="PANTHER" id="PTHR33540">
    <property type="entry name" value="TRNA THREONYLCARBAMOYLADENOSINE BIOSYNTHESIS PROTEIN TSAE"/>
    <property type="match status" value="1"/>
</dbReference>
<dbReference type="SUPFAM" id="SSF52540">
    <property type="entry name" value="P-loop containing nucleoside triphosphate hydrolases"/>
    <property type="match status" value="1"/>
</dbReference>
<evidence type="ECO:0000256" key="7">
    <source>
        <dbReference type="ARBA" id="ARBA00022741"/>
    </source>
</evidence>
<dbReference type="PANTHER" id="PTHR33540:SF2">
    <property type="entry name" value="TRNA THREONYLCARBAMOYLADENOSINE BIOSYNTHESIS PROTEIN TSAE"/>
    <property type="match status" value="1"/>
</dbReference>
<keyword evidence="4" id="KW-0963">Cytoplasm</keyword>
<keyword evidence="8" id="KW-0067">ATP-binding</keyword>
<dbReference type="FunCoup" id="A0A7L4YQU9">
    <property type="interactions" value="75"/>
</dbReference>
<dbReference type="NCBIfam" id="TIGR00150">
    <property type="entry name" value="T6A_YjeE"/>
    <property type="match status" value="1"/>
</dbReference>
<comment type="function">
    <text evidence="10">Required for the formation of a threonylcarbamoyl group on adenosine at position 37 (t(6)A37) in tRNAs that read codons beginning with adenine. Is involved in the transfer of the threonylcarbamoyl moiety of threonylcarbamoyl-AMP (TC-AMP) to the N6 group of A37, together with TsaD and TsaB. TsaE seems to play an indirect role in the t(6)A biosynthesis pathway, possibly in regulating the core enzymatic function of TsaD.</text>
</comment>
<dbReference type="GO" id="GO:0016740">
    <property type="term" value="F:transferase activity"/>
    <property type="evidence" value="ECO:0007669"/>
    <property type="project" value="UniProtKB-KW"/>
</dbReference>
<dbReference type="InterPro" id="IPR003442">
    <property type="entry name" value="T6A_TsaE"/>
</dbReference>
<evidence type="ECO:0000256" key="5">
    <source>
        <dbReference type="ARBA" id="ARBA00022694"/>
    </source>
</evidence>
<dbReference type="Proteomes" id="UP000463857">
    <property type="component" value="Chromosome"/>
</dbReference>
<dbReference type="GO" id="GO:0005524">
    <property type="term" value="F:ATP binding"/>
    <property type="evidence" value="ECO:0007669"/>
    <property type="project" value="UniProtKB-KW"/>
</dbReference>
<dbReference type="AlphaFoldDB" id="A0A7L4YQU9"/>
<dbReference type="Pfam" id="PF02367">
    <property type="entry name" value="TsaE"/>
    <property type="match status" value="1"/>
</dbReference>
<gene>
    <name evidence="12" type="primary">tsaE</name>
    <name evidence="12" type="ORF">EK0264_14790</name>
</gene>
<comment type="subcellular location">
    <subcellularLocation>
        <location evidence="1">Cytoplasm</location>
    </subcellularLocation>
</comment>
<keyword evidence="13" id="KW-1185">Reference proteome</keyword>
<dbReference type="GO" id="GO:0046872">
    <property type="term" value="F:metal ion binding"/>
    <property type="evidence" value="ECO:0007669"/>
    <property type="project" value="UniProtKB-KW"/>
</dbReference>
<dbReference type="InParanoid" id="A0A7L4YQU9"/>
<protein>
    <recommendedName>
        <fullName evidence="3">tRNA threonylcarbamoyladenosine biosynthesis protein TsaE</fullName>
    </recommendedName>
    <alternativeName>
        <fullName evidence="11">t(6)A37 threonylcarbamoyladenosine biosynthesis protein TsaE</fullName>
    </alternativeName>
</protein>
<evidence type="ECO:0000256" key="8">
    <source>
        <dbReference type="ARBA" id="ARBA00022840"/>
    </source>
</evidence>
<dbReference type="EMBL" id="CP047156">
    <property type="protein sequence ID" value="QHC01432.1"/>
    <property type="molecule type" value="Genomic_DNA"/>
</dbReference>
<evidence type="ECO:0000313" key="13">
    <source>
        <dbReference type="Proteomes" id="UP000463857"/>
    </source>
</evidence>
<keyword evidence="5" id="KW-0819">tRNA processing</keyword>
<evidence type="ECO:0000256" key="10">
    <source>
        <dbReference type="ARBA" id="ARBA00024908"/>
    </source>
</evidence>
<sequence length="165" mass="17873">MSASCRARPVRGLAELDALAAGLARLLQPGDVVLLRGPLGAGKTTFAQAVGAALGIRERMTSPTFVIAHVFTSGRLPLVHVDAYRIADALELDDLDLDASLDESATLIEWGEGKAEQLRDDYLVVDIARDAADDEDTRLIRFEPHGPGWTQRLARLEIGDIEDSR</sequence>
<dbReference type="KEGG" id="eke:EK0264_14790"/>
<dbReference type="GO" id="GO:0002949">
    <property type="term" value="P:tRNA threonylcarbamoyladenosine modification"/>
    <property type="evidence" value="ECO:0007669"/>
    <property type="project" value="InterPro"/>
</dbReference>
<evidence type="ECO:0000256" key="11">
    <source>
        <dbReference type="ARBA" id="ARBA00032441"/>
    </source>
</evidence>